<protein>
    <recommendedName>
        <fullName evidence="2">U-box domain-containing protein</fullName>
    </recommendedName>
</protein>
<dbReference type="Gene3D" id="3.30.40.10">
    <property type="entry name" value="Zinc/RING finger domain, C3HC4 (zinc finger)"/>
    <property type="match status" value="1"/>
</dbReference>
<dbReference type="PANTHER" id="PTHR13931">
    <property type="entry name" value="UBIQUITINATION FACTOR E4"/>
    <property type="match status" value="1"/>
</dbReference>
<dbReference type="GO" id="GO:0005634">
    <property type="term" value="C:nucleus"/>
    <property type="evidence" value="ECO:0007669"/>
    <property type="project" value="TreeGrafter"/>
</dbReference>
<reference evidence="3" key="1">
    <citation type="submission" date="2023-06" db="EMBL/GenBank/DDBJ databases">
        <authorList>
            <person name="Delattre M."/>
        </authorList>
    </citation>
    <scope>NUCLEOTIDE SEQUENCE</scope>
    <source>
        <strain evidence="3">AF72</strain>
    </source>
</reference>
<dbReference type="InterPro" id="IPR013083">
    <property type="entry name" value="Znf_RING/FYVE/PHD"/>
</dbReference>
<keyword evidence="4" id="KW-1185">Reference proteome</keyword>
<dbReference type="InterPro" id="IPR045132">
    <property type="entry name" value="UBE4"/>
</dbReference>
<name>A0AA36FP94_9BILA</name>
<dbReference type="EMBL" id="CATQJA010000079">
    <property type="protein sequence ID" value="CAJ0557724.1"/>
    <property type="molecule type" value="Genomic_DNA"/>
</dbReference>
<proteinExistence type="predicted"/>
<feature type="region of interest" description="Disordered" evidence="1">
    <location>
        <begin position="1"/>
        <end position="25"/>
    </location>
</feature>
<evidence type="ECO:0000313" key="4">
    <source>
        <dbReference type="Proteomes" id="UP001177023"/>
    </source>
</evidence>
<dbReference type="Proteomes" id="UP001177023">
    <property type="component" value="Unassembled WGS sequence"/>
</dbReference>
<evidence type="ECO:0000256" key="1">
    <source>
        <dbReference type="SAM" id="MobiDB-lite"/>
    </source>
</evidence>
<dbReference type="PANTHER" id="PTHR13931:SF2">
    <property type="entry name" value="UBIQUITIN CONJUGATION FACTOR E4 B"/>
    <property type="match status" value="1"/>
</dbReference>
<feature type="non-terminal residue" evidence="3">
    <location>
        <position position="1"/>
    </location>
</feature>
<evidence type="ECO:0000259" key="2">
    <source>
        <dbReference type="Pfam" id="PF04564"/>
    </source>
</evidence>
<accession>A0AA36FP94</accession>
<feature type="domain" description="U-box" evidence="2">
    <location>
        <begin position="182"/>
        <end position="211"/>
    </location>
</feature>
<dbReference type="GO" id="GO:0005737">
    <property type="term" value="C:cytoplasm"/>
    <property type="evidence" value="ECO:0007669"/>
    <property type="project" value="TreeGrafter"/>
</dbReference>
<dbReference type="AlphaFoldDB" id="A0AA36FP94"/>
<dbReference type="GO" id="GO:0034450">
    <property type="term" value="F:ubiquitin-ubiquitin ligase activity"/>
    <property type="evidence" value="ECO:0007669"/>
    <property type="project" value="InterPro"/>
</dbReference>
<sequence>MLRSNGPAGAKKNSRTEHSALDEANERQKLASYYAEYTLDLLEYPTAGRQRALPLAGPRRAPGGHARPQHLQLCQARSARSCACATTQRRFDWNPERADHARRLRLPEPGYGETFADYMARDERTYTPDMLNGVLDEAAGPQHRLGPLPERASPTWPANRHHRKRSRTNDEELTDAPEETLLMDTLMHDPVALPSGQVMDWNVIMRHLLTFEDEPLHEGPAGGERACTSGIAKCFWRRVDQMLSIFSKGLKPSQGPALAAVATNVTSTRFASSE</sequence>
<dbReference type="InterPro" id="IPR003613">
    <property type="entry name" value="Ubox_domain"/>
</dbReference>
<dbReference type="SUPFAM" id="SSF57850">
    <property type="entry name" value="RING/U-box"/>
    <property type="match status" value="1"/>
</dbReference>
<dbReference type="Pfam" id="PF04564">
    <property type="entry name" value="U-box"/>
    <property type="match status" value="1"/>
</dbReference>
<dbReference type="GO" id="GO:0000151">
    <property type="term" value="C:ubiquitin ligase complex"/>
    <property type="evidence" value="ECO:0007669"/>
    <property type="project" value="InterPro"/>
</dbReference>
<comment type="caution">
    <text evidence="3">The sequence shown here is derived from an EMBL/GenBank/DDBJ whole genome shotgun (WGS) entry which is preliminary data.</text>
</comment>
<dbReference type="GO" id="GO:0036503">
    <property type="term" value="P:ERAD pathway"/>
    <property type="evidence" value="ECO:0007669"/>
    <property type="project" value="InterPro"/>
</dbReference>
<dbReference type="GO" id="GO:0000209">
    <property type="term" value="P:protein polyubiquitination"/>
    <property type="evidence" value="ECO:0007669"/>
    <property type="project" value="TreeGrafter"/>
</dbReference>
<organism evidence="3 4">
    <name type="scientific">Mesorhabditis spiculigera</name>
    <dbReference type="NCBI Taxonomy" id="96644"/>
    <lineage>
        <taxon>Eukaryota</taxon>
        <taxon>Metazoa</taxon>
        <taxon>Ecdysozoa</taxon>
        <taxon>Nematoda</taxon>
        <taxon>Chromadorea</taxon>
        <taxon>Rhabditida</taxon>
        <taxon>Rhabditina</taxon>
        <taxon>Rhabditomorpha</taxon>
        <taxon>Rhabditoidea</taxon>
        <taxon>Rhabditidae</taxon>
        <taxon>Mesorhabditinae</taxon>
        <taxon>Mesorhabditis</taxon>
    </lineage>
</organism>
<evidence type="ECO:0000313" key="3">
    <source>
        <dbReference type="EMBL" id="CAJ0557724.1"/>
    </source>
</evidence>
<gene>
    <name evidence="3" type="ORF">MSPICULIGERA_LOCUS482</name>
</gene>
<feature type="region of interest" description="Disordered" evidence="1">
    <location>
        <begin position="142"/>
        <end position="173"/>
    </location>
</feature>
<feature type="compositionally biased region" description="Basic and acidic residues" evidence="1">
    <location>
        <begin position="14"/>
        <end position="25"/>
    </location>
</feature>